<feature type="transmembrane region" description="Helical" evidence="1">
    <location>
        <begin position="570"/>
        <end position="593"/>
    </location>
</feature>
<dbReference type="VEuPathDB" id="MicrosporidiaDB:M970_060890"/>
<protein>
    <submittedName>
        <fullName evidence="2">Dolichyl-phosphate mannose proteinmannosyltransferase</fullName>
    </submittedName>
</protein>
<keyword evidence="1" id="KW-1133">Transmembrane helix</keyword>
<accession>M1JJN2</accession>
<feature type="transmembrane region" description="Helical" evidence="1">
    <location>
        <begin position="117"/>
        <end position="140"/>
    </location>
</feature>
<feature type="transmembrane region" description="Helical" evidence="1">
    <location>
        <begin position="185"/>
        <end position="202"/>
    </location>
</feature>
<dbReference type="AlphaFoldDB" id="M1JJN2"/>
<dbReference type="VEuPathDB" id="MicrosporidiaDB:AEWQ_060880"/>
<name>M1JJN2_ENCCN</name>
<evidence type="ECO:0000313" key="2">
    <source>
        <dbReference type="EMBL" id="AGE95664.1"/>
    </source>
</evidence>
<evidence type="ECO:0000256" key="1">
    <source>
        <dbReference type="SAM" id="Phobius"/>
    </source>
</evidence>
<feature type="transmembrane region" description="Helical" evidence="1">
    <location>
        <begin position="543"/>
        <end position="564"/>
    </location>
</feature>
<sequence>MSKTLQTKIGGSRSSQMVEVVLVVVLSFLLFDRKVPITKDEAEFARNLMSYGDRKFCFHRHLPLPGLICHGLCRLFAALNIPLLSLAAENPRLVSFTLFVVTMLQISWLAQETYNRMVSRIVVAVHTIGLLINTQIMFLTNEMFSICFLASAIVQLKKRRNAISGALLGLSVASSWVSLSVLPPLAVFHGISLFTFIVDPSNKVCKGALRAAKGVVAFVLVPASVYALSFLVHYSIQHQHTADARGFSIEFQAALKDSIQESADKYLMDRSIITILNQKHNTYLNMRAGIPSCSSEKTEDSMWMVIKVHPSDSNGNVGEQDRYIGHGDLVKIVELGSSMCLRVGSEDTEDKFRKVLGFVQEDNDANEEDIWQIIGSGPVVSRSSLVRFRHYKTAMDLCVRNLRKPEEDGEDKMEKAVNGSLYSDNRSRLFYISDNRNHDFFKKNFSDGRPAETVANFPQKSFWKRILEHHRRLIKGFRRRWALVRRYALLPLQNGKTRQVKHDILFNVLTMLSSFLLPVVLVLNHISWRKYGKGLVTREDNFFICMMHLCAVLIETTFNLGQALTEVLRIWMALSLVSLFGTRPVFLLFSVFLSSSMRFLR</sequence>
<keyword evidence="1" id="KW-0812">Transmembrane</keyword>
<dbReference type="EMBL" id="KC513609">
    <property type="protein sequence ID" value="AGE95664.1"/>
    <property type="molecule type" value="Genomic_DNA"/>
</dbReference>
<feature type="transmembrane region" description="Helical" evidence="1">
    <location>
        <begin position="214"/>
        <end position="236"/>
    </location>
</feature>
<dbReference type="SUPFAM" id="SSF82109">
    <property type="entry name" value="MIR domain"/>
    <property type="match status" value="1"/>
</dbReference>
<dbReference type="GO" id="GO:0016757">
    <property type="term" value="F:glycosyltransferase activity"/>
    <property type="evidence" value="ECO:0007669"/>
    <property type="project" value="UniProtKB-KW"/>
</dbReference>
<dbReference type="InterPro" id="IPR036300">
    <property type="entry name" value="MIR_dom_sf"/>
</dbReference>
<dbReference type="VEuPathDB" id="MicrosporidiaDB:ECU06_0950"/>
<feature type="transmembrane region" description="Helical" evidence="1">
    <location>
        <begin position="62"/>
        <end position="81"/>
    </location>
</feature>
<proteinExistence type="predicted"/>
<feature type="transmembrane region" description="Helical" evidence="1">
    <location>
        <begin position="504"/>
        <end position="523"/>
    </location>
</feature>
<feature type="transmembrane region" description="Helical" evidence="1">
    <location>
        <begin position="93"/>
        <end position="111"/>
    </location>
</feature>
<dbReference type="VEuPathDB" id="MicrosporidiaDB:AEWD_060910"/>
<keyword evidence="2" id="KW-0808">Transferase</keyword>
<organism evidence="2">
    <name type="scientific">Encephalitozoon cuniculi</name>
    <name type="common">Microsporidian parasite</name>
    <dbReference type="NCBI Taxonomy" id="6035"/>
    <lineage>
        <taxon>Eukaryota</taxon>
        <taxon>Fungi</taxon>
        <taxon>Fungi incertae sedis</taxon>
        <taxon>Microsporidia</taxon>
        <taxon>Unikaryonidae</taxon>
        <taxon>Encephalitozoon</taxon>
    </lineage>
</organism>
<dbReference type="InterPro" id="IPR027005">
    <property type="entry name" value="PMT-like"/>
</dbReference>
<keyword evidence="1" id="KW-0472">Membrane</keyword>
<dbReference type="PANTHER" id="PTHR10050">
    <property type="entry name" value="DOLICHYL-PHOSPHATE-MANNOSE--PROTEIN MANNOSYLTRANSFERASE"/>
    <property type="match status" value="1"/>
</dbReference>
<dbReference type="VEuPathDB" id="MicrosporidiaDB:AEWR_060890"/>
<reference evidence="2" key="1">
    <citation type="journal article" date="2013" name="Eukaryot. Cell">
        <title>Extremely Reduced Levels of Heterozygosity in the Vertebrate Pathogen Encephalitozoon cuniculi.</title>
        <authorList>
            <person name="Selman M."/>
            <person name="Sak B."/>
            <person name="Kvac M."/>
            <person name="Farinelli L."/>
            <person name="Weiss L.M."/>
            <person name="Corradi N."/>
        </authorList>
    </citation>
    <scope>NUCLEOTIDE SEQUENCE</scope>
</reference>
<keyword evidence="2" id="KW-0328">Glycosyltransferase</keyword>
<gene>
    <name evidence="2" type="ORF">ECU06_0950</name>
</gene>
<dbReference type="PANTHER" id="PTHR10050:SF46">
    <property type="entry name" value="PROTEIN O-MANNOSYL-TRANSFERASE 2"/>
    <property type="match status" value="1"/>
</dbReference>
<dbReference type="Gene3D" id="2.80.10.50">
    <property type="match status" value="1"/>
</dbReference>